<name>A0A6A6CI05_ZASCE</name>
<dbReference type="PANTHER" id="PTHR37048:SF2">
    <property type="entry name" value="QUESTIONABLE PROTEIN"/>
    <property type="match status" value="1"/>
</dbReference>
<evidence type="ECO:0000313" key="1">
    <source>
        <dbReference type="EMBL" id="KAF2166765.1"/>
    </source>
</evidence>
<keyword evidence="2" id="KW-1185">Reference proteome</keyword>
<dbReference type="Proteomes" id="UP000799537">
    <property type="component" value="Unassembled WGS sequence"/>
</dbReference>
<organism evidence="1 2">
    <name type="scientific">Zasmidium cellare ATCC 36951</name>
    <dbReference type="NCBI Taxonomy" id="1080233"/>
    <lineage>
        <taxon>Eukaryota</taxon>
        <taxon>Fungi</taxon>
        <taxon>Dikarya</taxon>
        <taxon>Ascomycota</taxon>
        <taxon>Pezizomycotina</taxon>
        <taxon>Dothideomycetes</taxon>
        <taxon>Dothideomycetidae</taxon>
        <taxon>Mycosphaerellales</taxon>
        <taxon>Mycosphaerellaceae</taxon>
        <taxon>Zasmidium</taxon>
    </lineage>
</organism>
<sequence>MKSSVTQQRNRFLATQAISSHQVFQGAILWLPECPWYHPSIKVDQMFPSRWRPSHKTYKHPILVLSRPSHDDTKIHFVLLTTLGASKGRPRNPDPQKISSSHNHLYLPIEPTKHRGCCKALARYKNGLTSSKEGYVSFEAVYSMKWVDAKPYSDFANDRPPEQGPWVLEDDAMGVVLDWAFQHDHLGYNPGEQYWLGPASTPIANVSGGQGQQERSRPQSLIARVGRILSQGRDSLRMS</sequence>
<dbReference type="GeneID" id="54566023"/>
<accession>A0A6A6CI05</accession>
<dbReference type="RefSeq" id="XP_033667654.1">
    <property type="nucleotide sequence ID" value="XM_033812751.1"/>
</dbReference>
<dbReference type="EMBL" id="ML993595">
    <property type="protein sequence ID" value="KAF2166765.1"/>
    <property type="molecule type" value="Genomic_DNA"/>
</dbReference>
<dbReference type="OrthoDB" id="3537171at2759"/>
<evidence type="ECO:0000313" key="2">
    <source>
        <dbReference type="Proteomes" id="UP000799537"/>
    </source>
</evidence>
<proteinExistence type="predicted"/>
<reference evidence="1" key="1">
    <citation type="journal article" date="2020" name="Stud. Mycol.">
        <title>101 Dothideomycetes genomes: a test case for predicting lifestyles and emergence of pathogens.</title>
        <authorList>
            <person name="Haridas S."/>
            <person name="Albert R."/>
            <person name="Binder M."/>
            <person name="Bloem J."/>
            <person name="Labutti K."/>
            <person name="Salamov A."/>
            <person name="Andreopoulos B."/>
            <person name="Baker S."/>
            <person name="Barry K."/>
            <person name="Bills G."/>
            <person name="Bluhm B."/>
            <person name="Cannon C."/>
            <person name="Castanera R."/>
            <person name="Culley D."/>
            <person name="Daum C."/>
            <person name="Ezra D."/>
            <person name="Gonzalez J."/>
            <person name="Henrissat B."/>
            <person name="Kuo A."/>
            <person name="Liang C."/>
            <person name="Lipzen A."/>
            <person name="Lutzoni F."/>
            <person name="Magnuson J."/>
            <person name="Mondo S."/>
            <person name="Nolan M."/>
            <person name="Ohm R."/>
            <person name="Pangilinan J."/>
            <person name="Park H.-J."/>
            <person name="Ramirez L."/>
            <person name="Alfaro M."/>
            <person name="Sun H."/>
            <person name="Tritt A."/>
            <person name="Yoshinaga Y."/>
            <person name="Zwiers L.-H."/>
            <person name="Turgeon B."/>
            <person name="Goodwin S."/>
            <person name="Spatafora J."/>
            <person name="Crous P."/>
            <person name="Grigoriev I."/>
        </authorList>
    </citation>
    <scope>NUCLEOTIDE SEQUENCE</scope>
    <source>
        <strain evidence="1">ATCC 36951</strain>
    </source>
</reference>
<dbReference type="AlphaFoldDB" id="A0A6A6CI05"/>
<gene>
    <name evidence="1" type="ORF">M409DRAFT_54554</name>
</gene>
<protein>
    <submittedName>
        <fullName evidence="1">Uncharacterized protein</fullName>
    </submittedName>
</protein>
<dbReference type="PANTHER" id="PTHR37048">
    <property type="entry name" value="QUESTIONABLE PROTEIN"/>
    <property type="match status" value="1"/>
</dbReference>